<gene>
    <name evidence="2" type="ORF">SAMN06296036_11875</name>
</gene>
<dbReference type="Proteomes" id="UP000192907">
    <property type="component" value="Unassembled WGS sequence"/>
</dbReference>
<dbReference type="GO" id="GO:0003677">
    <property type="term" value="F:DNA binding"/>
    <property type="evidence" value="ECO:0007669"/>
    <property type="project" value="InterPro"/>
</dbReference>
<dbReference type="CDD" id="cd00093">
    <property type="entry name" value="HTH_XRE"/>
    <property type="match status" value="1"/>
</dbReference>
<evidence type="ECO:0000313" key="3">
    <source>
        <dbReference type="Proteomes" id="UP000192907"/>
    </source>
</evidence>
<name>A0A1Y6CI41_9BACT</name>
<feature type="domain" description="HTH cro/C1-type" evidence="1">
    <location>
        <begin position="32"/>
        <end position="72"/>
    </location>
</feature>
<protein>
    <submittedName>
        <fullName evidence="2">TIGR02147 family protein</fullName>
    </submittedName>
</protein>
<dbReference type="InterPro" id="IPR010982">
    <property type="entry name" value="Lambda_DNA-bd_dom_sf"/>
</dbReference>
<dbReference type="PROSITE" id="PS50943">
    <property type="entry name" value="HTH_CROC1"/>
    <property type="match status" value="1"/>
</dbReference>
<accession>A0A1Y6CI41</accession>
<dbReference type="RefSeq" id="WP_132322334.1">
    <property type="nucleotide sequence ID" value="NZ_FWZT01000018.1"/>
</dbReference>
<dbReference type="AlphaFoldDB" id="A0A1Y6CI41"/>
<sequence length="277" mass="32566">MNIYVERDYRTILKQLIEEKKKIDNRASFQNLAETIRVPKSYVSKVMNGRADFSADQIFLCCHYFNLDQTESRYLDLLVEIERSALQQRKDSLAKQAEAVRKPFLNTESNIEVDSADREIESNIEDYYLNPVNLLIHQCLSIDRYRLNIALLYKDINLPPQTIDRSLQDLLRLGIVEKQGGHYKAVINNIHLSQDHKFYPVWRDQMKLLTQSSVFHTSPEENRYFSAIATFNKDGRDLLIKAFFDFINSVKSQIEPSPDDDVFQINFDFIRWTEPRS</sequence>
<dbReference type="InterPro" id="IPR001387">
    <property type="entry name" value="Cro/C1-type_HTH"/>
</dbReference>
<dbReference type="SUPFAM" id="SSF47413">
    <property type="entry name" value="lambda repressor-like DNA-binding domains"/>
    <property type="match status" value="1"/>
</dbReference>
<reference evidence="3" key="1">
    <citation type="submission" date="2017-04" db="EMBL/GenBank/DDBJ databases">
        <authorList>
            <person name="Varghese N."/>
            <person name="Submissions S."/>
        </authorList>
    </citation>
    <scope>NUCLEOTIDE SEQUENCE [LARGE SCALE GENOMIC DNA]</scope>
    <source>
        <strain evidence="3">RKEM611</strain>
    </source>
</reference>
<evidence type="ECO:0000259" key="1">
    <source>
        <dbReference type="PROSITE" id="PS50943"/>
    </source>
</evidence>
<proteinExistence type="predicted"/>
<evidence type="ECO:0000313" key="2">
    <source>
        <dbReference type="EMBL" id="SMF56948.1"/>
    </source>
</evidence>
<dbReference type="Pfam" id="PF14394">
    <property type="entry name" value="DUF4423"/>
    <property type="match status" value="1"/>
</dbReference>
<organism evidence="2 3">
    <name type="scientific">Pseudobacteriovorax antillogorgiicola</name>
    <dbReference type="NCBI Taxonomy" id="1513793"/>
    <lineage>
        <taxon>Bacteria</taxon>
        <taxon>Pseudomonadati</taxon>
        <taxon>Bdellovibrionota</taxon>
        <taxon>Oligoflexia</taxon>
        <taxon>Oligoflexales</taxon>
        <taxon>Pseudobacteriovoracaceae</taxon>
        <taxon>Pseudobacteriovorax</taxon>
    </lineage>
</organism>
<dbReference type="EMBL" id="FWZT01000018">
    <property type="protein sequence ID" value="SMF56948.1"/>
    <property type="molecule type" value="Genomic_DNA"/>
</dbReference>
<dbReference type="InterPro" id="IPR025537">
    <property type="entry name" value="DUF4423"/>
</dbReference>
<keyword evidence="3" id="KW-1185">Reference proteome</keyword>